<dbReference type="EMBL" id="JASPKY010000517">
    <property type="protein sequence ID" value="KAK9694280.1"/>
    <property type="molecule type" value="Genomic_DNA"/>
</dbReference>
<feature type="coiled-coil region" evidence="14">
    <location>
        <begin position="5540"/>
        <end position="5578"/>
    </location>
</feature>
<evidence type="ECO:0000256" key="6">
    <source>
        <dbReference type="ARBA" id="ARBA00022692"/>
    </source>
</evidence>
<dbReference type="InterPro" id="IPR002017">
    <property type="entry name" value="Spectrin_repeat"/>
</dbReference>
<keyword evidence="6" id="KW-0812">Transmembrane</keyword>
<dbReference type="InterPro" id="IPR018159">
    <property type="entry name" value="Spectrin/alpha-actinin"/>
</dbReference>
<dbReference type="GO" id="GO:0007097">
    <property type="term" value="P:nuclear migration"/>
    <property type="evidence" value="ECO:0007669"/>
    <property type="project" value="UniProtKB-ARBA"/>
</dbReference>
<protein>
    <submittedName>
        <fullName evidence="17">Spectrin repeat</fullName>
    </submittedName>
</protein>
<dbReference type="PROSITE" id="PS00019">
    <property type="entry name" value="ACTININ_1"/>
    <property type="match status" value="1"/>
</dbReference>
<comment type="caution">
    <text evidence="17">The sequence shown here is derived from an EMBL/GenBank/DDBJ whole genome shotgun (WGS) entry which is preliminary data.</text>
</comment>
<sequence length="7400" mass="858116">MSDQDKKQGATRKQRPPETSPSKRLTDRVTFYEKVWTGSQTGSLEAGEDSILDLDDIEKRLHKQERQDGSFEETSIQSLEEADAATGLKTVKFEKVTVRKSVKSRTPSEEKLIEDSAYHTESFGNGLPYSKSSSITSLTGRFPSEESLSRISSSREQSKDEWDSHSNSSKMTTSSSSEWYNEYRTQSFQQKHVAKEYFRSKSEYDNHIAVIRDEQERVQKKTFVNWINSYLSKRVPPLRIEDLIDDLRDGTKLLALLEVLSGEKLPVEKGRVLRRPHFLSNHNTALQFLSNKRIKLVNINAGDLVDGRPPIVLGLIWTIILYFQIEENSRALEYLTHWESTSSLESAGTTSSATKDRWKQGARKTLLQWVANALPSDSGIEVKDFGASWRDGVAFLALIDAIKANLINLAEMRKATNRARLETAFDVAENELGITRLLDPEDVDVPKPDERSIMTYVAQFLHKYPEPKSASGDAFTALQEKYNELLSWLLKKTQYLEHLQHTNSLPLEYDAYAAFKNEVDEKEGTYNKLRGIIESQSSIISITKESWAEIERLWNLLQLQLLHWLWLLDSRLPGDFKFVGEWLAKAEQLLLDNDIPNIMNEETAAIISRKLEEHKKFFVDLPTVQSRFLQAYNSPLARDVPSAQLSYMHKRLNEIGPKAAQRRVRLKFLEHKCCLIAFLQLTETKLKTWTSKYESLDKVIHHLEQYRNFVSKNHIFQEFNKAFVDMQAVIDEYKRDGNIDKREKANIDRFMSDIGEKWKSVSMELRCVQSMLEEVVAYWRRWNTLSAEFENWLNNAEKAINLPEEQCMEFFQDITVWKDNYQLLGDTVSFLIATCENKVAMDMRDQYSRMTERWDKLYPTVSRYSHAGDILRNRKDFRAGVDVLTNWLNKAESILSSQELESTEKIKLHLERLQNLQGEVEGTENLFKNISKTFQTLIQDLSRDEVDRMMATLKNQKEALVKIRALIPMQIHLFNQLLVQQQSLEAGQKEISQWLDEAEALLSSLVLVPNKDELDQELDKHKKFFTRTLYYKSMLESKNKILRNIVKAVDQSANVDVEKINDRMEQLNDRFAYVTQNAQLWEQKLQDTIRSLYNFNESEKIIADWLNQAEQLIHEKRIDTKQAVEMHKSFFERVNERWIHDLAQNAQDLCKCLPIEEHRPVIASVENLQKKWKEILSFAPLHLMRLEFRLDETTFSYYVKKIENEITSEQTALGKNENVESIMARNKEFFSPDATILETRRCLENLKIIAKNYSHHQPNDKILQEACEKAEEQWKNVNIKIKNLNDQLERIPEKWNDYYDRFSKMAEWIESVQEVTKQFGSFMQISSIEEFDQKKNTMQKICQEADSKREDIKWLVQTLDFLTSHCTETQALTEQNKLEQMIMNYKYLLPHLEVTMIKTETLSRSYVYRREVQEVCTLLTKVKEQTTLEPIPENLETIKQLIQQQEIAVSQLDLQRPNIMSMLQKGKDLAKDKYAPQFVQDNVNILEGEWNNTFEDSVDRLRRLKNTQTLWANYAEQKQEILNLLAQADQELKKLSSKHYNYSNLPAELQAKQNMSVHLREATEEMLRRLRDLCTNLVKIAPPEKKPALEKEIREIEERLQTTLVNVDEHVVHLERVNTQWSQFQTKVHDLQSWTVQNTPKLLTITQEFEAPPEERAVKATLLHSQLAEKLHLLQSVESEAKSLMFDETDSPETQKMKAEIATLQNSVLALNATVENQVVVANRDLQHYKACQSMIHEIMPWIEEAELKVSSGLGKPATMEEALLMQKEQEQFKREYDNNVQKLKGVIEISHQIESKTSAPEEINAIRSRFNIIETAKAQNAKKLDKLITNWQDFESKAGNLKTWVVEKEKLIAESQINLDTPATEKLEKELAKLKNLNNEISEQHAKLITLTQTSDAISHNLSPDGAKRVKITVQELKDKILRLAEDIRQRINNVSDAILARHEFQTILSNFTTWVDQMNTNITQIDEIRSDKIQPALNIIHDMTQEYQEQQPAFAQIYNEVKRLNLMNTSQENEPLNAEYSYMVEQHQNIPIKLQHKKQILEKWAQLLNWHGDSEQQLSHISYHLESQKPKPDELKQYLLEVDTIINKLVPWKETAIQVDQSREITILDKVSEKPITADQLVREIEIKSINLKSQLSKKLADLEKIGEHWTQFKESQTLINVNLEDVQNVLSHIYENVAKPSDLDVVVAKLNTMLEDQSKKIALKDKIQKEGQQLIKEDVQNVGIIQNILSSIDSNWEGQQLIKEDVQNVGIIQNILSSIDSNWNKNQDRIKEQKIICSEIINALKEFQENRDKIHKDIVKIMQTYKSIESPNDSIQANMNNDKAKKALEALKKVKSNLDKIDVKGESLIKKCEFIPKIGAAIKNDLRETNSEWSTAYEKIMKLLQTTESQMIIWKNLDETKNKILQWISAQNALILAALEKPNEIDVAQHVLAKYKEELPAHLSLKQSIPNKCTQLLKLNENQDEPILNSLIKLMEDQFGELESNAEKLEDAISTFGDQEKGIRGKIKVIGNKISGLREDMIKCEDLTGENMKILERLQSCQKLKQKLLECEPEIKVIEGDIQQLKLDYPSLAEGNLPKEQQNLKKRYENVLAHANKIEASLLNFLKKFHSEKFGALQRIINTQREKVQWCLPEPTSDKYNLEVKLNSLGPIQAAITDCDNRKVELEESLTVLQGIESPEAIKLLSAEKDHLILDLNNLKQSYTNTENLLKQNIRLFEKYDSLSQTITTWLKEIENRVRVENTTQVDLNHIDDKINEIKQLQKEVLDRKNQFNELGQVSDQILTSMPESRAPQLVQHLNTRHQAVTKFLTNYLEKLNELNSYKKLYSDSIQNVENWLVQAQNKVKTFKEYTAKSSRPNQATLEELRNFAAEREKGQQLLNKAVENGEALFSGITSENRETIRAELRALRDKSEILIDDVNSIYKQVENILMKRHSFDDSLAQVKTWLSDAEHKIGDDKLDENLAQKKQTLHDYTTLGQDINLHKTILQHLQLKTEQLHDTEADAKLNEIYERYKGLSKQIGERIELADEYVSNHEIFIQVLEKCRDWLTALSGEAALLVDELSIQTSDAKMTVIENLLSQKEEGDKIIESCKKQLDVVLTQTAKEGHPPLIKAYEEQVNAWNKFLGMCSEAQQKLSQLYGQYSEFKSTLDELENWLKQKENQVKDQSLKSTLVAKEAHLGKLTNLEKNILAKSEEIKTASDIVNSIDDSDLADRVSNLVTRYETLKNLAKESINRYEGFVKEHRAFNERYNEFIQWLTDKKDELQNMSHIVGDMQVLQERQEKIKEMMDTRNQRSEEFENLIEQGEKLYSHTSPDGREIIRQQLRNIRTIWDSFSDDLQSIRHKLDQCLAQFGDFSSAQEELTKWLKDVEKAMLQHLAQFGDFSSAQEELTKWLKDVEKAMLQHNKLNNTLQEKRAQLQNHKIMNQEITSHQTLVEAVCEKAQQLVDQTKDKSLNVYLQSIKQLFRNIVEKSQDLLTNLEDCVEKHNEFNIKVNNFKDWLTNESEKLQEQNDITGEKLDIAKRLATLKVLKNNENEGNKLLEDLKEQLVIVAKSTAPKGVEQLKKELEDLIEQKKQHFSEIDATTEKLESMSKQWQNFEDQNKALNDWLKSMEVKLRSQPLQSTLEEKQLQLDKINTEKNEIASKEKEIDAFVDKSHALVQKSGVQRIKPLISQITTRYHNLLALCRDTINRWQEIVDNHKKYEEKLAETSSWLAPLEEHLAALQSGELANNVQAINNKLQILLTEKEQGEHKINSLTLLGEQLFPHTEAKGREAIRNTLRNIRERWETLEEGIKEQQKLQDAQSSNLSSYQDMLQQVLAWLDSMEKVVQAEPSSWSSIQEIRVKLLKHKTTYQEIISHKKVIDGITEKANAVMQLTSNKAQAGEVEVNIKAINQRYQNLVKKSEEIMKQIENCTDVYQQFYDMQKEHQEYQKQLWEKLTAYSDYSGNKQVLLNNLGKVNEIRDHLSDDDNKLKELEEHIKTKATILPARIQEAMQRDVANLKYDFEKFVATLNNVKYELEQRLKQWNDYENAMDRLITWLNEAEMSLKNFGLQNTLEEKQEQLDKYQVLAKVINSHKRDIKEFVNLSDHLEQVLIINLRQNEAELDKLSDDSTELVQTSGDTHISVNMQQITSRFQSVQATTKEIVKKCEQAVAEHKQYNEKYRQCSDWIQATQARFNSCKENIKTGAQNVLSEQLKVIEELLAQQTSANLLLNNTIELGEKLYPTTAEQGRQIISKQLQDLQHAIESIYDGINSMNRELKSKLSKWVGFDESVESIKNWLRDIEHQLPQDIILHETLEEKQSQLQAYRNHLYDAVSHQQDIVDLRDKVDSLPERNPKIDQQLANITDQHSKVLKRAQQFVERYETIVSDHQQFNKAIGETTEWISELHSNVYLWGDAEVERITLCSNLERLKNLHSSLPEEAIRVVSINSLSDKVITGTKETGQPAIRSQSDNLQQDWAKLLSLLEKTIKAIENKLENWSDYEDLKEKCLQWIRETDTKLHQVDLKPTFGEKQQQLKALKELQGEIRAKELEIDRVTERGQQLKRIGSQVSDLGIKYQQICHKVKDLTTRWQQYVNNHQDFNTKVEQCQQWLDDIKTKLSYCSDLSSFSQKDLETKQALLQDLILFKEEGFGKIQNLVELLQIVLANTAPSGHDAINKTLASLQEQWSNLASKMIETKAMLDDSILKWARLLEQTQGLNKTIEWLEGQLEELSQLQSNIPEKKAQLNRIKTVDEKIRCEKIEVDNLKAKAADMLASGQHGQAALQAKAILDKFDDLFAKVQKLLYERENQYRDHKNYKEAYEEFQRWLTRAQEKLPQLKQRPMSDKLAVENFAAPLDALLNKQAQGEVLLDNLEQTAEVVLPSTSLQGQEIIRNDNRALRESFERLFKDLREQRDQLEKVLVHWRDYKDEYERLSDWLQQIAILTKNQKIALSATLPEKAKQVQDVKDILDKFKKGKEQIDKFNESAKVLLKSPLDTYVNNQLQHLNSRYQVNNQLQHLNSRYQVELNFANDVLKKVETNLEQHQEYVDNLDKSKEWIADARELIRTCSEGSASSTKEVLQSRLEKIQELLQRREEGQNLVHATINNGEKVLRNTRSDGREAINNEIKELQTEWDRLVKKMSTAKVNLETALLQWADYDSSYNQLRQWITDREAKLQQVCEQKVVAKKGQTGLSSLPIGERKANLRETNNIVQDIESFEPMIQSVTSKAEDLMQGAPASEISTKYETLSKQAKELYAKQKETVEQHQAFVDAVNDFMQWIRIEKEKLSKCSEPTGDKESLSSKLSQLKVLLNEQPIGQIKLEHALEQGDMACQCADEEDREIIEEELGLLQEDFDSYVESLNNSKSLLEVGIVKWTEYEEQYQEALEWLAQREELVQSYNKLQDGLEEKRMVLEQFQLHLQTLFDWQRELDRINMRAQALLETCADTRISNAVTQMSTKYNAILSLAKEIMRRLELHYQEHQQHNALYQECQDWVYRTREKLNQCTELPNTLVEVNNKLQSVSGIRASLEQGQNKLRYILELKERVIMNTEQSGAVKIQEDTETLQQDMEKLLEDVNDVKNKLANRATQLESITKMNKILIEWLQDIQHQIQSDEGFLNELSEKKAQMEKYKNLQRDIGSHSDLFNKLKAALDDDSTLKSEEYNQTFETYDNVKKTVSSNINQLEEQVKEHEKYRQYYQDTSDWIRKAHLQIQQCSNLHDNLEKTKEKYQKISETAQSLSAGDDLVHKTIEVSIAVMKTTGPEGQHIIKQEIEQLKNDWEGLQYLCKDTQKSLEKCIEAWEEYSNKYNELKKWIEDSQNRVDKEKVDDRKITSDDLRICKELLEEITSKKPEMEQLNDSCESLMEQSACSWIRDQTVQLQGAYTNLLTSAQGLLSKIEKNLSDHTEFLEAKKNLENWLHNTHGVVQKCLGEGDEANLKDKMEKIVMVSAQMPEGQNLLSALQDAFAKAIDTVATDKQEQMRDDVTDLRNSWDQLTINITSIQAQIKAALARWDDYNESRKRIEIWLGEKEEALKQTPNTKGELSEIKTCLEFYKNMQIEIGNKQVELSHLQSEADVLSSWAKQAVVSEGIKHLQARYDKLVGLCNKKKEQLEVEMNEYNAYHQSLQDTEKWLLQISFHLMAHNSLYITNREQTEEQLAQHEILLEDIQKYQATLDELKAKGHGQIERYSKTPSVKDAIEKQLQNVQDSYNSLLHTAVQIKNRLLLKMRLRSSCKMCKIVIILCYTLLSRLRIDYWILWLNLENMKRPSIVSAKIWTRTNQSSTRNSLAKFREYEATIDSISQNLDTYEPIIDEEMDKPINNLKDAKDLLETARNLHNTLQNEKARLAVAVQACEAATASISRPSSPRDTLPPPVPIKELEVRARLEDLIDQIQTHLSNLTTSVADFESNQKQRAELKDWVLSQKATITDWSLRPSKLRADAAKQDINNMNDLLNLITQKRQQLTAELTGPDDDNTELETLFDELESKITNALVEKQGNQQLIEDYLQNIQATNNWFDNLLKKVEAIDKGSGMSCAQKQSVALELQAEFDDQAPKRLNELNALAAKVTDVVNNLDAQQVEEQLKAVERKKSDIGKRLQRKLQVLESTKKRIDDTRDEIEKAREWVKEKSAELQGPPLGFESRRAEDKLNSLRALLKEAENKAVHKDNLAKLVNNMVNELEPVEQNALESALTKLGSEQDNLIEKIKLEIDKVGAAVNTRKNLEENLEKAKRWLKLKNAEVHKLSGYLPLKSAVVEKEISQHKIYENEIKEFNEGDLNDLLKLGNNLLKECDDEDKERLKQLLQEVEDEYEVLKQDSKQRIQALNDLLQGRKQFETDINKCVDWLKEAEVATANDVRTSSIEILEEQLEKYNNLSENAKKMKDNIDRITEQAKAILPTISESDKIALNELLKNIKDRYGQIVDVIQDRLNTIKYHLQQQRDAAARIAESLQFIQDVQNELKELNKPIGSKVDDVKNILHNYERILGNLKVNRAKLAEVPSSTKDLQAVLGQQDDLMKVIEDQIARLKQLLLLREQYLALITEIMTFITKYTEIVRDIEKSGKTVEEKIESYAHAIEKIQECEALWATAYDKGQQIIADGSAQDRNNVTEQLQSLKQSLQTLRREVEKQKEKLETMALEHRKLAAELEEILDWLHANEATVHSRPLLNRDVKSVEKELENHRKLSSNVSNYLDRIRQVQESCRYDDGMPSSLLEKLSEANSLLQSLPRELEERERYLENNKSLRENYEALKQKLRDWVREAEIRLQSNKDGVDFVNILSDLEEHKIFFSTEASMKELVSISIQQAADKIWPSLTPNEQEELSREQQHHTQMLKNTLNSAKSERAQLEQDAEVWKDYCQMLDKVKSVIARTKFVDEPVCTLAGLHFNTQKINHALNDIQNDDVKLDFDGLSCKKNKISD</sequence>
<evidence type="ECO:0000256" key="5">
    <source>
        <dbReference type="ARBA" id="ARBA00022490"/>
    </source>
</evidence>
<feature type="domain" description="Calponin-homology (CH)" evidence="16">
    <location>
        <begin position="217"/>
        <end position="324"/>
    </location>
</feature>
<keyword evidence="5" id="KW-0963">Cytoplasm</keyword>
<dbReference type="Proteomes" id="UP001458880">
    <property type="component" value="Unassembled WGS sequence"/>
</dbReference>
<dbReference type="FunFam" id="1.20.58.60:FF:000188">
    <property type="entry name" value="Uncharacterized protein, isoform D"/>
    <property type="match status" value="1"/>
</dbReference>
<feature type="compositionally biased region" description="Low complexity" evidence="15">
    <location>
        <begin position="165"/>
        <end position="176"/>
    </location>
</feature>
<dbReference type="CDD" id="cd21243">
    <property type="entry name" value="CH_SYNE1_rpt2"/>
    <property type="match status" value="1"/>
</dbReference>
<dbReference type="InterPro" id="IPR036872">
    <property type="entry name" value="CH_dom_sf"/>
</dbReference>
<feature type="coiled-coil region" evidence="14">
    <location>
        <begin position="6093"/>
        <end position="6200"/>
    </location>
</feature>
<dbReference type="CDD" id="cd00176">
    <property type="entry name" value="SPEC"/>
    <property type="match status" value="7"/>
</dbReference>
<feature type="coiled-coil region" evidence="14">
    <location>
        <begin position="6772"/>
        <end position="6806"/>
    </location>
</feature>
<dbReference type="InterPro" id="IPR057057">
    <property type="entry name" value="Spectrin_SYNE1"/>
</dbReference>
<feature type="coiled-coil region" evidence="14">
    <location>
        <begin position="7311"/>
        <end position="7338"/>
    </location>
</feature>
<dbReference type="GO" id="GO:0051015">
    <property type="term" value="F:actin filament binding"/>
    <property type="evidence" value="ECO:0007669"/>
    <property type="project" value="TreeGrafter"/>
</dbReference>
<keyword evidence="7" id="KW-0677">Repeat</keyword>
<keyword evidence="8" id="KW-1133">Transmembrane helix</keyword>
<feature type="coiled-coil region" evidence="14">
    <location>
        <begin position="7087"/>
        <end position="7132"/>
    </location>
</feature>
<dbReference type="InterPro" id="IPR001589">
    <property type="entry name" value="Actinin_actin-bd_CS"/>
</dbReference>
<evidence type="ECO:0000256" key="12">
    <source>
        <dbReference type="ARBA" id="ARBA00023212"/>
    </source>
</evidence>
<evidence type="ECO:0000256" key="11">
    <source>
        <dbReference type="ARBA" id="ARBA00023203"/>
    </source>
</evidence>
<comment type="similarity">
    <text evidence="4">Belongs to the nesprin family.</text>
</comment>
<dbReference type="PANTHER" id="PTHR47535">
    <property type="entry name" value="MUSCLE-SPECIFIC PROTEIN 300 KDA, ISOFORM G"/>
    <property type="match status" value="1"/>
</dbReference>
<keyword evidence="12" id="KW-0206">Cytoskeleton</keyword>
<feature type="coiled-coil region" evidence="14">
    <location>
        <begin position="4710"/>
        <end position="4754"/>
    </location>
</feature>
<dbReference type="Pfam" id="PF00435">
    <property type="entry name" value="Spectrin"/>
    <property type="match status" value="9"/>
</dbReference>
<dbReference type="InterPro" id="IPR047291">
    <property type="entry name" value="CH_SYNE1_rpt2"/>
</dbReference>
<evidence type="ECO:0000256" key="9">
    <source>
        <dbReference type="ARBA" id="ARBA00023054"/>
    </source>
</evidence>
<dbReference type="GO" id="GO:0005640">
    <property type="term" value="C:nuclear outer membrane"/>
    <property type="evidence" value="ECO:0007669"/>
    <property type="project" value="TreeGrafter"/>
</dbReference>
<evidence type="ECO:0000256" key="13">
    <source>
        <dbReference type="ARBA" id="ARBA00023242"/>
    </source>
</evidence>
<feature type="coiled-coil region" evidence="14">
    <location>
        <begin position="6844"/>
        <end position="6874"/>
    </location>
</feature>
<dbReference type="SMART" id="SM00033">
    <property type="entry name" value="CH"/>
    <property type="match status" value="2"/>
</dbReference>
<evidence type="ECO:0000256" key="7">
    <source>
        <dbReference type="ARBA" id="ARBA00022737"/>
    </source>
</evidence>
<feature type="coiled-coil region" evidence="14">
    <location>
        <begin position="5659"/>
        <end position="5720"/>
    </location>
</feature>
<dbReference type="FunFam" id="1.10.418.10:FF:000037">
    <property type="entry name" value="nesprin-1 isoform X1"/>
    <property type="match status" value="1"/>
</dbReference>
<dbReference type="FunFam" id="1.10.418.10:FF:000033">
    <property type="entry name" value="nesprin-1 isoform X1"/>
    <property type="match status" value="1"/>
</dbReference>
<feature type="coiled-coil region" evidence="14">
    <location>
        <begin position="6307"/>
        <end position="6334"/>
    </location>
</feature>
<feature type="coiled-coil region" evidence="14">
    <location>
        <begin position="4841"/>
        <end position="4905"/>
    </location>
</feature>
<dbReference type="GO" id="GO:0034993">
    <property type="term" value="C:meiotic nuclear membrane microtubule tethering complex"/>
    <property type="evidence" value="ECO:0007669"/>
    <property type="project" value="TreeGrafter"/>
</dbReference>
<evidence type="ECO:0000256" key="2">
    <source>
        <dbReference type="ARBA" id="ARBA00004204"/>
    </source>
</evidence>
<evidence type="ECO:0000256" key="15">
    <source>
        <dbReference type="SAM" id="MobiDB-lite"/>
    </source>
</evidence>
<gene>
    <name evidence="17" type="ORF">QE152_g33658</name>
</gene>
<feature type="coiled-coil region" evidence="14">
    <location>
        <begin position="7208"/>
        <end position="7242"/>
    </location>
</feature>
<dbReference type="Pfam" id="PF00307">
    <property type="entry name" value="CH"/>
    <property type="match status" value="2"/>
</dbReference>
<feature type="coiled-coil region" evidence="14">
    <location>
        <begin position="4517"/>
        <end position="4544"/>
    </location>
</feature>
<feature type="coiled-coil region" evidence="14">
    <location>
        <begin position="6541"/>
        <end position="6652"/>
    </location>
</feature>
<dbReference type="Pfam" id="PF25034">
    <property type="entry name" value="Spectrin_SYNE1"/>
    <property type="match status" value="1"/>
</dbReference>
<dbReference type="PROSITE" id="PS50021">
    <property type="entry name" value="CH"/>
    <property type="match status" value="2"/>
</dbReference>
<evidence type="ECO:0000256" key="3">
    <source>
        <dbReference type="ARBA" id="ARBA00004245"/>
    </source>
</evidence>
<feature type="coiled-coil region" evidence="14">
    <location>
        <begin position="3628"/>
        <end position="3658"/>
    </location>
</feature>
<dbReference type="SUPFAM" id="SSF46966">
    <property type="entry name" value="Spectrin repeat"/>
    <property type="match status" value="37"/>
</dbReference>
<evidence type="ECO:0000256" key="4">
    <source>
        <dbReference type="ARBA" id="ARBA00008619"/>
    </source>
</evidence>
<reference evidence="17 18" key="1">
    <citation type="journal article" date="2024" name="BMC Genomics">
        <title>De novo assembly and annotation of Popillia japonica's genome with initial clues to its potential as an invasive pest.</title>
        <authorList>
            <person name="Cucini C."/>
            <person name="Boschi S."/>
            <person name="Funari R."/>
            <person name="Cardaioli E."/>
            <person name="Iannotti N."/>
            <person name="Marturano G."/>
            <person name="Paoli F."/>
            <person name="Bruttini M."/>
            <person name="Carapelli A."/>
            <person name="Frati F."/>
            <person name="Nardi F."/>
        </authorList>
    </citation>
    <scope>NUCLEOTIDE SEQUENCE [LARGE SCALE GENOMIC DNA]</scope>
    <source>
        <strain evidence="17">DMR45628</strain>
    </source>
</reference>
<evidence type="ECO:0000256" key="8">
    <source>
        <dbReference type="ARBA" id="ARBA00022989"/>
    </source>
</evidence>
<dbReference type="Gene3D" id="1.20.58.60">
    <property type="match status" value="30"/>
</dbReference>
<dbReference type="GO" id="GO:0030017">
    <property type="term" value="C:sarcomere"/>
    <property type="evidence" value="ECO:0007669"/>
    <property type="project" value="UniProtKB-SubCell"/>
</dbReference>
<feature type="coiled-coil region" evidence="14">
    <location>
        <begin position="3397"/>
        <end position="3427"/>
    </location>
</feature>
<feature type="coiled-coil region" evidence="14">
    <location>
        <begin position="6424"/>
        <end position="6479"/>
    </location>
</feature>
<feature type="coiled-coil region" evidence="14">
    <location>
        <begin position="1865"/>
        <end position="1935"/>
    </location>
</feature>
<dbReference type="PROSITE" id="PS00020">
    <property type="entry name" value="ACTININ_2"/>
    <property type="match status" value="1"/>
</dbReference>
<dbReference type="Gene3D" id="1.10.418.10">
    <property type="entry name" value="Calponin-like domain"/>
    <property type="match status" value="2"/>
</dbReference>
<keyword evidence="10" id="KW-0472">Membrane</keyword>
<evidence type="ECO:0000256" key="1">
    <source>
        <dbReference type="ARBA" id="ARBA00004126"/>
    </source>
</evidence>
<organism evidence="17 18">
    <name type="scientific">Popillia japonica</name>
    <name type="common">Japanese beetle</name>
    <dbReference type="NCBI Taxonomy" id="7064"/>
    <lineage>
        <taxon>Eukaryota</taxon>
        <taxon>Metazoa</taxon>
        <taxon>Ecdysozoa</taxon>
        <taxon>Arthropoda</taxon>
        <taxon>Hexapoda</taxon>
        <taxon>Insecta</taxon>
        <taxon>Pterygota</taxon>
        <taxon>Neoptera</taxon>
        <taxon>Endopterygota</taxon>
        <taxon>Coleoptera</taxon>
        <taxon>Polyphaga</taxon>
        <taxon>Scarabaeiformia</taxon>
        <taxon>Scarabaeidae</taxon>
        <taxon>Rutelinae</taxon>
        <taxon>Popillia</taxon>
    </lineage>
</organism>
<feature type="region of interest" description="Disordered" evidence="15">
    <location>
        <begin position="1"/>
        <end position="26"/>
    </location>
</feature>
<dbReference type="GO" id="GO:0006997">
    <property type="term" value="P:nucleus organization"/>
    <property type="evidence" value="ECO:0007669"/>
    <property type="project" value="UniProtKB-ARBA"/>
</dbReference>
<accession>A0AAW1IW56</accession>
<keyword evidence="11" id="KW-0009">Actin-binding</keyword>
<evidence type="ECO:0000259" key="16">
    <source>
        <dbReference type="PROSITE" id="PS50021"/>
    </source>
</evidence>
<evidence type="ECO:0000256" key="10">
    <source>
        <dbReference type="ARBA" id="ARBA00023136"/>
    </source>
</evidence>
<keyword evidence="18" id="KW-1185">Reference proteome</keyword>
<feature type="domain" description="Calponin-homology (CH)" evidence="16">
    <location>
        <begin position="360"/>
        <end position="465"/>
    </location>
</feature>
<feature type="coiled-coil region" evidence="14">
    <location>
        <begin position="906"/>
        <end position="933"/>
    </location>
</feature>
<evidence type="ECO:0000313" key="17">
    <source>
        <dbReference type="EMBL" id="KAK9694280.1"/>
    </source>
</evidence>
<keyword evidence="13" id="KW-0539">Nucleus</keyword>
<dbReference type="GO" id="GO:0005856">
    <property type="term" value="C:cytoskeleton"/>
    <property type="evidence" value="ECO:0007669"/>
    <property type="project" value="UniProtKB-SubCell"/>
</dbReference>
<dbReference type="CDD" id="cd21241">
    <property type="entry name" value="CH_SYNE1_rpt1"/>
    <property type="match status" value="1"/>
</dbReference>
<dbReference type="PANTHER" id="PTHR47535:SF1">
    <property type="entry name" value="NESPRIN-1"/>
    <property type="match status" value="1"/>
</dbReference>
<evidence type="ECO:0000313" key="18">
    <source>
        <dbReference type="Proteomes" id="UP001458880"/>
    </source>
</evidence>
<feature type="coiled-coil region" evidence="14">
    <location>
        <begin position="3530"/>
        <end position="3604"/>
    </location>
</feature>
<dbReference type="InterPro" id="IPR001715">
    <property type="entry name" value="CH_dom"/>
</dbReference>
<name>A0AAW1IW56_POPJA</name>
<evidence type="ECO:0000256" key="14">
    <source>
        <dbReference type="SAM" id="Coils"/>
    </source>
</evidence>
<proteinExistence type="inferred from homology"/>
<feature type="coiled-coil region" evidence="14">
    <location>
        <begin position="5012"/>
        <end position="5125"/>
    </location>
</feature>
<comment type="subcellular location">
    <subcellularLocation>
        <location evidence="3">Cytoplasm</location>
        <location evidence="3">Cytoskeleton</location>
    </subcellularLocation>
    <subcellularLocation>
        <location evidence="2">Cytoplasm</location>
        <location evidence="2">Myofibril</location>
        <location evidence="2">Sarcomere</location>
    </subcellularLocation>
    <subcellularLocation>
        <location evidence="1">Nucleus membrane</location>
    </subcellularLocation>
</comment>
<feature type="coiled-coil region" evidence="14">
    <location>
        <begin position="3145"/>
        <end position="3172"/>
    </location>
</feature>
<dbReference type="SMART" id="SM00150">
    <property type="entry name" value="SPEC"/>
    <property type="match status" value="36"/>
</dbReference>
<dbReference type="SUPFAM" id="SSF47576">
    <property type="entry name" value="Calponin-homology domain, CH-domain"/>
    <property type="match status" value="1"/>
</dbReference>
<keyword evidence="9 14" id="KW-0175">Coiled coil</keyword>
<feature type="region of interest" description="Disordered" evidence="15">
    <location>
        <begin position="146"/>
        <end position="176"/>
    </location>
</feature>
<dbReference type="InterPro" id="IPR047290">
    <property type="entry name" value="CH_SYNE1_rpt1"/>
</dbReference>
<dbReference type="FunFam" id="1.20.58.60:FF:000219">
    <property type="entry name" value="Uncharacterized protein, isoform J"/>
    <property type="match status" value="1"/>
</dbReference>
<dbReference type="InterPro" id="IPR052403">
    <property type="entry name" value="LINC-complex_assoc"/>
</dbReference>